<reference evidence="3" key="1">
    <citation type="submission" date="2012-12" db="EMBL/GenBank/DDBJ databases">
        <authorList>
            <person name="Hellsten U."/>
            <person name="Grimwood J."/>
            <person name="Chapman J.A."/>
            <person name="Shapiro H."/>
            <person name="Aerts A."/>
            <person name="Otillar R.P."/>
            <person name="Terry A.Y."/>
            <person name="Boore J.L."/>
            <person name="Simakov O."/>
            <person name="Marletaz F."/>
            <person name="Cho S.-J."/>
            <person name="Edsinger-Gonzales E."/>
            <person name="Havlak P."/>
            <person name="Kuo D.-H."/>
            <person name="Larsson T."/>
            <person name="Lv J."/>
            <person name="Arendt D."/>
            <person name="Savage R."/>
            <person name="Osoegawa K."/>
            <person name="de Jong P."/>
            <person name="Lindberg D.R."/>
            <person name="Seaver E.C."/>
            <person name="Weisblat D.A."/>
            <person name="Putnam N.H."/>
            <person name="Grigoriev I.V."/>
            <person name="Rokhsar D.S."/>
        </authorList>
    </citation>
    <scope>NUCLEOTIDE SEQUENCE</scope>
    <source>
        <strain evidence="3">I ESC-2004</strain>
    </source>
</reference>
<dbReference type="AlphaFoldDB" id="R7UXY0"/>
<reference evidence="2" key="3">
    <citation type="submission" date="2015-06" db="UniProtKB">
        <authorList>
            <consortium name="EnsemblMetazoa"/>
        </authorList>
    </citation>
    <scope>IDENTIFICATION</scope>
</reference>
<accession>R7UXY0</accession>
<dbReference type="Proteomes" id="UP000014760">
    <property type="component" value="Unassembled WGS sequence"/>
</dbReference>
<sequence>MSVRQLLLHLSRQREEGEGVQKGKWSNAPDVIGGEMASIAWRALGLYLLQWPITLIEDIHCVQCYACVYLEGVPDSQSACSTPWPWYRDLFGDLAKPPLEFCPYSCTKIVIRDPDDRHVTSVVRGCSFDCPESTTSTTHTRCCRDDLCNAGSSGSAASGWLLGLAGTVAASLSGTLF</sequence>
<name>R7UXY0_CAPTE</name>
<dbReference type="HOGENOM" id="CLU_1519283_0_0_1"/>
<dbReference type="EMBL" id="AMQN01000856">
    <property type="status" value="NOT_ANNOTATED_CDS"/>
    <property type="molecule type" value="Genomic_DNA"/>
</dbReference>
<gene>
    <name evidence="1" type="ORF">CAPTEDRAFT_193835</name>
</gene>
<protein>
    <recommendedName>
        <fullName evidence="4">UPAR/Ly6 domain-containing protein</fullName>
    </recommendedName>
</protein>
<evidence type="ECO:0000313" key="1">
    <source>
        <dbReference type="EMBL" id="ELU11433.1"/>
    </source>
</evidence>
<dbReference type="InterPro" id="IPR045860">
    <property type="entry name" value="Snake_toxin-like_sf"/>
</dbReference>
<dbReference type="EMBL" id="KB296703">
    <property type="protein sequence ID" value="ELU11433.1"/>
    <property type="molecule type" value="Genomic_DNA"/>
</dbReference>
<evidence type="ECO:0008006" key="4">
    <source>
        <dbReference type="Google" id="ProtNLM"/>
    </source>
</evidence>
<evidence type="ECO:0000313" key="3">
    <source>
        <dbReference type="Proteomes" id="UP000014760"/>
    </source>
</evidence>
<evidence type="ECO:0000313" key="2">
    <source>
        <dbReference type="EnsemblMetazoa" id="CapteP193835"/>
    </source>
</evidence>
<organism evidence="1">
    <name type="scientific">Capitella teleta</name>
    <name type="common">Polychaete worm</name>
    <dbReference type="NCBI Taxonomy" id="283909"/>
    <lineage>
        <taxon>Eukaryota</taxon>
        <taxon>Metazoa</taxon>
        <taxon>Spiralia</taxon>
        <taxon>Lophotrochozoa</taxon>
        <taxon>Annelida</taxon>
        <taxon>Polychaeta</taxon>
        <taxon>Sedentaria</taxon>
        <taxon>Scolecida</taxon>
        <taxon>Capitellidae</taxon>
        <taxon>Capitella</taxon>
    </lineage>
</organism>
<reference evidence="1 3" key="2">
    <citation type="journal article" date="2013" name="Nature">
        <title>Insights into bilaterian evolution from three spiralian genomes.</title>
        <authorList>
            <person name="Simakov O."/>
            <person name="Marletaz F."/>
            <person name="Cho S.J."/>
            <person name="Edsinger-Gonzales E."/>
            <person name="Havlak P."/>
            <person name="Hellsten U."/>
            <person name="Kuo D.H."/>
            <person name="Larsson T."/>
            <person name="Lv J."/>
            <person name="Arendt D."/>
            <person name="Savage R."/>
            <person name="Osoegawa K."/>
            <person name="de Jong P."/>
            <person name="Grimwood J."/>
            <person name="Chapman J.A."/>
            <person name="Shapiro H."/>
            <person name="Aerts A."/>
            <person name="Otillar R.P."/>
            <person name="Terry A.Y."/>
            <person name="Boore J.L."/>
            <person name="Grigoriev I.V."/>
            <person name="Lindberg D.R."/>
            <person name="Seaver E.C."/>
            <person name="Weisblat D.A."/>
            <person name="Putnam N.H."/>
            <person name="Rokhsar D.S."/>
        </authorList>
    </citation>
    <scope>NUCLEOTIDE SEQUENCE</scope>
    <source>
        <strain evidence="1 3">I ESC-2004</strain>
    </source>
</reference>
<keyword evidence="3" id="KW-1185">Reference proteome</keyword>
<proteinExistence type="predicted"/>
<dbReference type="EnsemblMetazoa" id="CapteT193835">
    <property type="protein sequence ID" value="CapteP193835"/>
    <property type="gene ID" value="CapteG193835"/>
</dbReference>
<dbReference type="SUPFAM" id="SSF57302">
    <property type="entry name" value="Snake toxin-like"/>
    <property type="match status" value="1"/>
</dbReference>
<dbReference type="Gene3D" id="2.10.60.10">
    <property type="entry name" value="CD59"/>
    <property type="match status" value="1"/>
</dbReference>